<evidence type="ECO:0000313" key="7">
    <source>
        <dbReference type="EMBL" id="SFQ47695.1"/>
    </source>
</evidence>
<reference evidence="8" key="1">
    <citation type="submission" date="2016-10" db="EMBL/GenBank/DDBJ databases">
        <authorList>
            <person name="Varghese N."/>
            <person name="Submissions S."/>
        </authorList>
    </citation>
    <scope>NUCLEOTIDE SEQUENCE [LARGE SCALE GENOMIC DNA]</scope>
    <source>
        <strain evidence="8">DSM 11706</strain>
    </source>
</reference>
<feature type="transmembrane region" description="Helical" evidence="5">
    <location>
        <begin position="98"/>
        <end position="114"/>
    </location>
</feature>
<dbReference type="Pfam" id="PF01578">
    <property type="entry name" value="Cytochrom_C_asm"/>
    <property type="match status" value="1"/>
</dbReference>
<evidence type="ECO:0000256" key="1">
    <source>
        <dbReference type="ARBA" id="ARBA00004141"/>
    </source>
</evidence>
<protein>
    <submittedName>
        <fullName evidence="7">HemX protein</fullName>
    </submittedName>
</protein>
<dbReference type="AlphaFoldDB" id="A0A1I5YUH0"/>
<feature type="transmembrane region" description="Helical" evidence="5">
    <location>
        <begin position="134"/>
        <end position="160"/>
    </location>
</feature>
<feature type="transmembrane region" description="Helical" evidence="5">
    <location>
        <begin position="6"/>
        <end position="26"/>
    </location>
</feature>
<evidence type="ECO:0000256" key="2">
    <source>
        <dbReference type="ARBA" id="ARBA00022692"/>
    </source>
</evidence>
<dbReference type="EMBL" id="FOXU01000003">
    <property type="protein sequence ID" value="SFQ47695.1"/>
    <property type="molecule type" value="Genomic_DNA"/>
</dbReference>
<keyword evidence="8" id="KW-1185">Reference proteome</keyword>
<evidence type="ECO:0000256" key="4">
    <source>
        <dbReference type="ARBA" id="ARBA00023136"/>
    </source>
</evidence>
<evidence type="ECO:0000256" key="5">
    <source>
        <dbReference type="SAM" id="Phobius"/>
    </source>
</evidence>
<dbReference type="GO" id="GO:0017004">
    <property type="term" value="P:cytochrome complex assembly"/>
    <property type="evidence" value="ECO:0007669"/>
    <property type="project" value="InterPro"/>
</dbReference>
<keyword evidence="2 5" id="KW-0812">Transmembrane</keyword>
<feature type="transmembrane region" description="Helical" evidence="5">
    <location>
        <begin position="73"/>
        <end position="91"/>
    </location>
</feature>
<evidence type="ECO:0000313" key="8">
    <source>
        <dbReference type="Proteomes" id="UP000198734"/>
    </source>
</evidence>
<dbReference type="InterPro" id="IPR002541">
    <property type="entry name" value="Cyt_c_assembly"/>
</dbReference>
<organism evidence="7 8">
    <name type="scientific">Psychrobacillus psychrotolerans</name>
    <dbReference type="NCBI Taxonomy" id="126156"/>
    <lineage>
        <taxon>Bacteria</taxon>
        <taxon>Bacillati</taxon>
        <taxon>Bacillota</taxon>
        <taxon>Bacilli</taxon>
        <taxon>Bacillales</taxon>
        <taxon>Bacillaceae</taxon>
        <taxon>Psychrobacillus</taxon>
    </lineage>
</organism>
<feature type="transmembrane region" description="Helical" evidence="5">
    <location>
        <begin position="38"/>
        <end position="58"/>
    </location>
</feature>
<dbReference type="GO" id="GO:0020037">
    <property type="term" value="F:heme binding"/>
    <property type="evidence" value="ECO:0007669"/>
    <property type="project" value="InterPro"/>
</dbReference>
<gene>
    <name evidence="7" type="ORF">SAMN05421670_2250</name>
</gene>
<dbReference type="GO" id="GO:0005886">
    <property type="term" value="C:plasma membrane"/>
    <property type="evidence" value="ECO:0007669"/>
    <property type="project" value="TreeGrafter"/>
</dbReference>
<keyword evidence="3 5" id="KW-1133">Transmembrane helix</keyword>
<proteinExistence type="predicted"/>
<dbReference type="RefSeq" id="WP_093536979.1">
    <property type="nucleotide sequence ID" value="NZ_FOXU01000003.1"/>
</dbReference>
<keyword evidence="4 5" id="KW-0472">Membrane</keyword>
<dbReference type="STRING" id="126156.SAMN05421670_2250"/>
<dbReference type="PANTHER" id="PTHR30071:SF15">
    <property type="entry name" value="PROTEIN HEMX"/>
    <property type="match status" value="1"/>
</dbReference>
<accession>A0A1I5YUH0</accession>
<feature type="transmembrane region" description="Helical" evidence="5">
    <location>
        <begin position="221"/>
        <end position="237"/>
    </location>
</feature>
<dbReference type="PANTHER" id="PTHR30071">
    <property type="entry name" value="HEME EXPORTER PROTEIN C"/>
    <property type="match status" value="1"/>
</dbReference>
<feature type="domain" description="Cytochrome c assembly protein" evidence="6">
    <location>
        <begin position="68"/>
        <end position="265"/>
    </location>
</feature>
<sequence>MTDLTMTRLHEIMVILQAISLVFYFIDYLQKDQRAHRLAVWLLFAVGTLQTMFLVMYMVEMKRFPILSLFEGIYFYAWLIIMLSLVLQLGFRLDLPAFFMNLIGFIFMTIHTFAPNPMSQSLVGDNLKSELLFIHIMFGLLAYTAFALSFVFSTLYLILYKVLKQKKWTKQFTRLPSLQQAANGMSLSILTGIPLLFVSLVLGLEWAYISLEGFPLYDIKIVNSFIVLVIYILVLLIRKSAKIIGTNYAWIHIYAFLFVLINFLLGSRLSQFHIWY</sequence>
<feature type="transmembrane region" description="Helical" evidence="5">
    <location>
        <begin position="249"/>
        <end position="269"/>
    </location>
</feature>
<feature type="transmembrane region" description="Helical" evidence="5">
    <location>
        <begin position="181"/>
        <end position="209"/>
    </location>
</feature>
<dbReference type="OrthoDB" id="2417400at2"/>
<dbReference type="InterPro" id="IPR045062">
    <property type="entry name" value="Cyt_c_biogenesis_CcsA/CcmC"/>
</dbReference>
<evidence type="ECO:0000259" key="6">
    <source>
        <dbReference type="Pfam" id="PF01578"/>
    </source>
</evidence>
<evidence type="ECO:0000256" key="3">
    <source>
        <dbReference type="ARBA" id="ARBA00022989"/>
    </source>
</evidence>
<name>A0A1I5YUH0_9BACI</name>
<dbReference type="Proteomes" id="UP000198734">
    <property type="component" value="Unassembled WGS sequence"/>
</dbReference>
<comment type="subcellular location">
    <subcellularLocation>
        <location evidence="1">Membrane</location>
        <topology evidence="1">Multi-pass membrane protein</topology>
    </subcellularLocation>
</comment>